<evidence type="ECO:0000313" key="2">
    <source>
        <dbReference type="Proteomes" id="UP000226031"/>
    </source>
</evidence>
<dbReference type="Proteomes" id="UP000226031">
    <property type="component" value="Unassembled WGS sequence"/>
</dbReference>
<proteinExistence type="predicted"/>
<evidence type="ECO:0000313" key="1">
    <source>
        <dbReference type="EMBL" id="PGH35390.1"/>
    </source>
</evidence>
<dbReference type="AlphaFoldDB" id="A0A2B7ZQ25"/>
<evidence type="ECO:0008006" key="3">
    <source>
        <dbReference type="Google" id="ProtNLM"/>
    </source>
</evidence>
<protein>
    <recommendedName>
        <fullName evidence="3">HNH nuclease domain-containing protein</fullName>
    </recommendedName>
</protein>
<reference evidence="1 2" key="1">
    <citation type="submission" date="2017-10" db="EMBL/GenBank/DDBJ databases">
        <title>Comparative genomics in systemic dimorphic fungi from Ajellomycetaceae.</title>
        <authorList>
            <person name="Munoz J.F."/>
            <person name="Mcewen J.G."/>
            <person name="Clay O.K."/>
            <person name="Cuomo C.A."/>
        </authorList>
    </citation>
    <scope>NUCLEOTIDE SEQUENCE [LARGE SCALE GENOMIC DNA]</scope>
    <source>
        <strain evidence="1 2">UAMH4076</strain>
    </source>
</reference>
<keyword evidence="2" id="KW-1185">Reference proteome</keyword>
<organism evidence="1 2">
    <name type="scientific">[Emmonsia] crescens</name>
    <dbReference type="NCBI Taxonomy" id="73230"/>
    <lineage>
        <taxon>Eukaryota</taxon>
        <taxon>Fungi</taxon>
        <taxon>Dikarya</taxon>
        <taxon>Ascomycota</taxon>
        <taxon>Pezizomycotina</taxon>
        <taxon>Eurotiomycetes</taxon>
        <taxon>Eurotiomycetidae</taxon>
        <taxon>Onygenales</taxon>
        <taxon>Ajellomycetaceae</taxon>
        <taxon>Emergomyces</taxon>
    </lineage>
</organism>
<comment type="caution">
    <text evidence="1">The sequence shown here is derived from an EMBL/GenBank/DDBJ whole genome shotgun (WGS) entry which is preliminary data.</text>
</comment>
<accession>A0A2B7ZQ25</accession>
<gene>
    <name evidence="1" type="ORF">GX50_01728</name>
</gene>
<name>A0A2B7ZQ25_9EURO</name>
<sequence>MNRETGPGAEFIDQERRDLIAQLNIKLSVAIASSGVFCSSTCVGGPVVKEPAGAGQVCNTLTHIFCTIVPSTALNATASRLASIRDAQSTEVSEPLVTLPTSQPRLKRSKVERDLVRLRDNNRCVVTHAGLVVEVAHIYPYSMSSVPAHGLFWTTLSLYWSEERIDQWKAAVALFALKPLDVSDDGKSMNIQYFWLRPYHRLPSMRITTFPKLPSDLSGLVENVRLFNCETCGVIRSGTTITLRTDDPETKPLPNKALLDMQWALHGLTAPSSGADVLELDFASDDNDSDGSLDLDISDEMALREWDVT</sequence>
<dbReference type="VEuPathDB" id="FungiDB:EMCG_03126"/>
<dbReference type="EMBL" id="PDND01000022">
    <property type="protein sequence ID" value="PGH35390.1"/>
    <property type="molecule type" value="Genomic_DNA"/>
</dbReference>